<dbReference type="Proteomes" id="UP000663873">
    <property type="component" value="Unassembled WGS sequence"/>
</dbReference>
<keyword evidence="3" id="KW-1185">Reference proteome</keyword>
<organism evidence="2 3">
    <name type="scientific">Rotaria socialis</name>
    <dbReference type="NCBI Taxonomy" id="392032"/>
    <lineage>
        <taxon>Eukaryota</taxon>
        <taxon>Metazoa</taxon>
        <taxon>Spiralia</taxon>
        <taxon>Gnathifera</taxon>
        <taxon>Rotifera</taxon>
        <taxon>Eurotatoria</taxon>
        <taxon>Bdelloidea</taxon>
        <taxon>Philodinida</taxon>
        <taxon>Philodinidae</taxon>
        <taxon>Rotaria</taxon>
    </lineage>
</organism>
<feature type="compositionally biased region" description="Low complexity" evidence="1">
    <location>
        <begin position="203"/>
        <end position="212"/>
    </location>
</feature>
<feature type="region of interest" description="Disordered" evidence="1">
    <location>
        <begin position="148"/>
        <end position="220"/>
    </location>
</feature>
<accession>A0A820T8L8</accession>
<feature type="compositionally biased region" description="Polar residues" evidence="1">
    <location>
        <begin position="187"/>
        <end position="202"/>
    </location>
</feature>
<feature type="non-terminal residue" evidence="2">
    <location>
        <position position="1"/>
    </location>
</feature>
<feature type="compositionally biased region" description="Basic and acidic residues" evidence="1">
    <location>
        <begin position="270"/>
        <end position="287"/>
    </location>
</feature>
<reference evidence="2" key="1">
    <citation type="submission" date="2021-02" db="EMBL/GenBank/DDBJ databases">
        <authorList>
            <person name="Nowell W R."/>
        </authorList>
    </citation>
    <scope>NUCLEOTIDE SEQUENCE</scope>
</reference>
<evidence type="ECO:0000313" key="2">
    <source>
        <dbReference type="EMBL" id="CAF4462970.1"/>
    </source>
</evidence>
<evidence type="ECO:0000313" key="3">
    <source>
        <dbReference type="Proteomes" id="UP000663873"/>
    </source>
</evidence>
<feature type="region of interest" description="Disordered" evidence="1">
    <location>
        <begin position="236"/>
        <end position="289"/>
    </location>
</feature>
<gene>
    <name evidence="2" type="ORF">UJA718_LOCUS23651</name>
</gene>
<feature type="region of interest" description="Disordered" evidence="1">
    <location>
        <begin position="56"/>
        <end position="75"/>
    </location>
</feature>
<sequence>VAYITYKLLATECPIPNRCQSKIPTLSAVTMPLTDSESRQQRAAALAKAKLTLKNTTDESSTVGTAVNPRERPRGMMAPSTSLINFDQVSQRSSNIAAMLPTSASATRSESATQLMFDDDFSQIPSHAISLNNIPTAISAAKNDTLVSRARPSPPTMASPSPGLVLQQQQFFPPPPPHSSNTHRRSASQTMSPMQNQSSFHNASSIDSSSSDEASDEASEQLRTNLDKLKFHNYSKIDSQSNSDDDKIFTSMSDHNRPIATKQQRNSKSPTKDKSTSHHPSMEEAKTEIPSFTKNFTESSTEKFFHRITNNGFDENLTNHSSTSKSSLNKNQLNSSLIDIIGTKTNTGNSIDKVSHSESLACNGLDNQASLSIDVFTNAPFKAKTKTKQYSTTNDTISPSNSQFIDLNVQENSDSSRKIILTGNEPQQHGYANLSFNANVVDEYF</sequence>
<evidence type="ECO:0000256" key="1">
    <source>
        <dbReference type="SAM" id="MobiDB-lite"/>
    </source>
</evidence>
<name>A0A820T8L8_9BILA</name>
<proteinExistence type="predicted"/>
<protein>
    <submittedName>
        <fullName evidence="2">Uncharacterized protein</fullName>
    </submittedName>
</protein>
<dbReference type="AlphaFoldDB" id="A0A820T8L8"/>
<comment type="caution">
    <text evidence="2">The sequence shown here is derived from an EMBL/GenBank/DDBJ whole genome shotgun (WGS) entry which is preliminary data.</text>
</comment>
<dbReference type="EMBL" id="CAJOBP010005196">
    <property type="protein sequence ID" value="CAF4462970.1"/>
    <property type="molecule type" value="Genomic_DNA"/>
</dbReference>